<keyword evidence="5" id="KW-1185">Reference proteome</keyword>
<dbReference type="NCBIfam" id="TIGR01730">
    <property type="entry name" value="RND_mfp"/>
    <property type="match status" value="1"/>
</dbReference>
<dbReference type="InterPro" id="IPR058625">
    <property type="entry name" value="MdtA-like_BSH"/>
</dbReference>
<protein>
    <submittedName>
        <fullName evidence="4">Uncharacterized protein</fullName>
    </submittedName>
</protein>
<dbReference type="GO" id="GO:0015562">
    <property type="term" value="F:efflux transmembrane transporter activity"/>
    <property type="evidence" value="ECO:0007669"/>
    <property type="project" value="TreeGrafter"/>
</dbReference>
<sequence length="372" mass="40603">MSSTKILVTGGLLLALGAAGWFGYQQTHPVAVVGPITRGSAVHAVPANILVTEEFRMEIKSESGGRIIKSHVQLGTQVKAGDVLFEVDPRDLELEIERIESDRKAAQARIDLGSQKRFQIATAEETVRNNTRLVEQGKLAQIALDQSKRAVTQLQDELATENINNQQTLDNFDNTLKTKRRQLEKMRVLAPDDGTVSEIFAINGELVGGGQLLARVISKARLVLAQISEENFAGVRPGLSANVQLLGYGGKLFTAKVERVLPGADERTKRYTAFLKIDIDEALLAPGLTGEASITIDRHDNTLLAERRSMLGHTLFVVRDGVAHYVPVIIGYSNMRHTEILSAVNEGDLVIVSNPAGFRDGQKVRAVKEASR</sequence>
<evidence type="ECO:0000256" key="1">
    <source>
        <dbReference type="ARBA" id="ARBA00009477"/>
    </source>
</evidence>
<dbReference type="RefSeq" id="WP_096054518.1">
    <property type="nucleotide sequence ID" value="NZ_CP023344.1"/>
</dbReference>
<name>A0A290Q391_9BACT</name>
<dbReference type="KEGG" id="vbh:CMV30_02280"/>
<dbReference type="EMBL" id="CP023344">
    <property type="protein sequence ID" value="ATC62883.1"/>
    <property type="molecule type" value="Genomic_DNA"/>
</dbReference>
<evidence type="ECO:0000313" key="4">
    <source>
        <dbReference type="EMBL" id="ATC62883.1"/>
    </source>
</evidence>
<dbReference type="SUPFAM" id="SSF111369">
    <property type="entry name" value="HlyD-like secretion proteins"/>
    <property type="match status" value="1"/>
</dbReference>
<dbReference type="InterPro" id="IPR006143">
    <property type="entry name" value="RND_pump_MFP"/>
</dbReference>
<accession>A0A290Q391</accession>
<dbReference type="Proteomes" id="UP000217265">
    <property type="component" value="Chromosome"/>
</dbReference>
<dbReference type="Gene3D" id="2.40.30.170">
    <property type="match status" value="1"/>
</dbReference>
<dbReference type="GO" id="GO:1990281">
    <property type="term" value="C:efflux pump complex"/>
    <property type="evidence" value="ECO:0007669"/>
    <property type="project" value="TreeGrafter"/>
</dbReference>
<proteinExistence type="inferred from homology"/>
<evidence type="ECO:0000313" key="5">
    <source>
        <dbReference type="Proteomes" id="UP000217265"/>
    </source>
</evidence>
<feature type="domain" description="CusB-like beta-barrel" evidence="3">
    <location>
        <begin position="224"/>
        <end position="294"/>
    </location>
</feature>
<gene>
    <name evidence="4" type="ORF">CMV30_02280</name>
</gene>
<dbReference type="Gene3D" id="2.40.50.100">
    <property type="match status" value="1"/>
</dbReference>
<reference evidence="4 5" key="1">
    <citation type="submission" date="2017-09" db="EMBL/GenBank/DDBJ databases">
        <title>Complete genome sequence of Verrucomicrobial strain HZ-65, isolated from freshwater.</title>
        <authorList>
            <person name="Choi A."/>
        </authorList>
    </citation>
    <scope>NUCLEOTIDE SEQUENCE [LARGE SCALE GENOMIC DNA]</scope>
    <source>
        <strain evidence="4 5">HZ-65</strain>
    </source>
</reference>
<comment type="similarity">
    <text evidence="1">Belongs to the membrane fusion protein (MFP) (TC 8.A.1) family.</text>
</comment>
<feature type="domain" description="Multidrug resistance protein MdtA-like barrel-sandwich hybrid" evidence="2">
    <location>
        <begin position="58"/>
        <end position="216"/>
    </location>
</feature>
<dbReference type="OrthoDB" id="194002at2"/>
<evidence type="ECO:0000259" key="2">
    <source>
        <dbReference type="Pfam" id="PF25917"/>
    </source>
</evidence>
<dbReference type="Pfam" id="PF25954">
    <property type="entry name" value="Beta-barrel_RND_2"/>
    <property type="match status" value="1"/>
</dbReference>
<dbReference type="Pfam" id="PF25917">
    <property type="entry name" value="BSH_RND"/>
    <property type="match status" value="1"/>
</dbReference>
<organism evidence="4 5">
    <name type="scientific">Nibricoccus aquaticus</name>
    <dbReference type="NCBI Taxonomy" id="2576891"/>
    <lineage>
        <taxon>Bacteria</taxon>
        <taxon>Pseudomonadati</taxon>
        <taxon>Verrucomicrobiota</taxon>
        <taxon>Opitutia</taxon>
        <taxon>Opitutales</taxon>
        <taxon>Opitutaceae</taxon>
        <taxon>Nibricoccus</taxon>
    </lineage>
</organism>
<dbReference type="InterPro" id="IPR058792">
    <property type="entry name" value="Beta-barrel_RND_2"/>
</dbReference>
<dbReference type="AlphaFoldDB" id="A0A290Q391"/>
<evidence type="ECO:0000259" key="3">
    <source>
        <dbReference type="Pfam" id="PF25954"/>
    </source>
</evidence>
<dbReference type="Gene3D" id="2.40.420.20">
    <property type="match status" value="1"/>
</dbReference>
<dbReference type="PANTHER" id="PTHR30469">
    <property type="entry name" value="MULTIDRUG RESISTANCE PROTEIN MDTA"/>
    <property type="match status" value="1"/>
</dbReference>
<dbReference type="Gene3D" id="1.10.287.470">
    <property type="entry name" value="Helix hairpin bin"/>
    <property type="match status" value="1"/>
</dbReference>